<dbReference type="EMBL" id="ML738717">
    <property type="protein sequence ID" value="KAE8157665.1"/>
    <property type="molecule type" value="Genomic_DNA"/>
</dbReference>
<organism evidence="1 2">
    <name type="scientific">Aspergillus tamarii</name>
    <dbReference type="NCBI Taxonomy" id="41984"/>
    <lineage>
        <taxon>Eukaryota</taxon>
        <taxon>Fungi</taxon>
        <taxon>Dikarya</taxon>
        <taxon>Ascomycota</taxon>
        <taxon>Pezizomycotina</taxon>
        <taxon>Eurotiomycetes</taxon>
        <taxon>Eurotiomycetidae</taxon>
        <taxon>Eurotiales</taxon>
        <taxon>Aspergillaceae</taxon>
        <taxon>Aspergillus</taxon>
        <taxon>Aspergillus subgen. Circumdati</taxon>
    </lineage>
</organism>
<protein>
    <submittedName>
        <fullName evidence="1">Uncharacterized protein</fullName>
    </submittedName>
</protein>
<evidence type="ECO:0000313" key="2">
    <source>
        <dbReference type="Proteomes" id="UP000326950"/>
    </source>
</evidence>
<evidence type="ECO:0000313" key="1">
    <source>
        <dbReference type="EMBL" id="KAE8157665.1"/>
    </source>
</evidence>
<name>A0A5N6UGB9_ASPTM</name>
<gene>
    <name evidence="1" type="ORF">BDV40DRAFT_43335</name>
</gene>
<reference evidence="1 2" key="1">
    <citation type="submission" date="2019-04" db="EMBL/GenBank/DDBJ databases">
        <title>Friends and foes A comparative genomics study of 23 Aspergillus species from section Flavi.</title>
        <authorList>
            <consortium name="DOE Joint Genome Institute"/>
            <person name="Kjaerbolling I."/>
            <person name="Vesth T."/>
            <person name="Frisvad J.C."/>
            <person name="Nybo J.L."/>
            <person name="Theobald S."/>
            <person name="Kildgaard S."/>
            <person name="Isbrandt T."/>
            <person name="Kuo A."/>
            <person name="Sato A."/>
            <person name="Lyhne E.K."/>
            <person name="Kogle M.E."/>
            <person name="Wiebenga A."/>
            <person name="Kun R.S."/>
            <person name="Lubbers R.J."/>
            <person name="Makela M.R."/>
            <person name="Barry K."/>
            <person name="Chovatia M."/>
            <person name="Clum A."/>
            <person name="Daum C."/>
            <person name="Haridas S."/>
            <person name="He G."/>
            <person name="LaButti K."/>
            <person name="Lipzen A."/>
            <person name="Mondo S."/>
            <person name="Riley R."/>
            <person name="Salamov A."/>
            <person name="Simmons B.A."/>
            <person name="Magnuson J.K."/>
            <person name="Henrissat B."/>
            <person name="Mortensen U.H."/>
            <person name="Larsen T.O."/>
            <person name="Devries R.P."/>
            <person name="Grigoriev I.V."/>
            <person name="Machida M."/>
            <person name="Baker S.E."/>
            <person name="Andersen M.R."/>
        </authorList>
    </citation>
    <scope>NUCLEOTIDE SEQUENCE [LARGE SCALE GENOMIC DNA]</scope>
    <source>
        <strain evidence="1 2">CBS 117626</strain>
    </source>
</reference>
<dbReference type="AlphaFoldDB" id="A0A5N6UGB9"/>
<accession>A0A5N6UGB9</accession>
<proteinExistence type="predicted"/>
<dbReference type="Proteomes" id="UP000326950">
    <property type="component" value="Unassembled WGS sequence"/>
</dbReference>
<sequence>MPWRVLYLSLASNSIGCGPVRITVSLASWLPTASVVRAVVTVPLGHRCARVSSTSSLSSVEVVEFVAYLNDSFNELVGSLSSFHPDKLFLNFRFQHPFQAEDERFIYPI</sequence>
<keyword evidence="2" id="KW-1185">Reference proteome</keyword>